<keyword evidence="2" id="KW-1003">Cell membrane</keyword>
<evidence type="ECO:0000256" key="9">
    <source>
        <dbReference type="ARBA" id="ARBA00023224"/>
    </source>
</evidence>
<keyword evidence="6 11" id="KW-1133">Transmembrane helix</keyword>
<evidence type="ECO:0000256" key="6">
    <source>
        <dbReference type="ARBA" id="ARBA00022989"/>
    </source>
</evidence>
<keyword evidence="5" id="KW-0552">Olfaction</keyword>
<evidence type="ECO:0000256" key="3">
    <source>
        <dbReference type="ARBA" id="ARBA00022606"/>
    </source>
</evidence>
<dbReference type="Proteomes" id="UP000075884">
    <property type="component" value="Unassembled WGS sequence"/>
</dbReference>
<evidence type="ECO:0000313" key="12">
    <source>
        <dbReference type="EnsemblMetazoa" id="ADIR006630-PA"/>
    </source>
</evidence>
<proteinExistence type="predicted"/>
<evidence type="ECO:0000256" key="8">
    <source>
        <dbReference type="ARBA" id="ARBA00023170"/>
    </source>
</evidence>
<accession>A0A182NG58</accession>
<keyword evidence="4 11" id="KW-0812">Transmembrane</keyword>
<protein>
    <submittedName>
        <fullName evidence="12">Uncharacterized protein</fullName>
    </submittedName>
</protein>
<dbReference type="GO" id="GO:0007165">
    <property type="term" value="P:signal transduction"/>
    <property type="evidence" value="ECO:0007669"/>
    <property type="project" value="UniProtKB-KW"/>
</dbReference>
<feature type="transmembrane region" description="Helical" evidence="11">
    <location>
        <begin position="147"/>
        <end position="168"/>
    </location>
</feature>
<evidence type="ECO:0000256" key="4">
    <source>
        <dbReference type="ARBA" id="ARBA00022692"/>
    </source>
</evidence>
<reference evidence="12" key="2">
    <citation type="submission" date="2020-05" db="UniProtKB">
        <authorList>
            <consortium name="EnsemblMetazoa"/>
        </authorList>
    </citation>
    <scope>IDENTIFICATION</scope>
    <source>
        <strain evidence="12">WRAIR2</strain>
    </source>
</reference>
<evidence type="ECO:0000256" key="5">
    <source>
        <dbReference type="ARBA" id="ARBA00022725"/>
    </source>
</evidence>
<dbReference type="AlphaFoldDB" id="A0A182NG58"/>
<reference evidence="13" key="1">
    <citation type="submission" date="2013-03" db="EMBL/GenBank/DDBJ databases">
        <title>The Genome Sequence of Anopheles dirus WRAIR2.</title>
        <authorList>
            <consortium name="The Broad Institute Genomics Platform"/>
            <person name="Neafsey D.E."/>
            <person name="Walton C."/>
            <person name="Walker B."/>
            <person name="Young S.K."/>
            <person name="Zeng Q."/>
            <person name="Gargeya S."/>
            <person name="Fitzgerald M."/>
            <person name="Haas B."/>
            <person name="Abouelleil A."/>
            <person name="Allen A.W."/>
            <person name="Alvarado L."/>
            <person name="Arachchi H.M."/>
            <person name="Berlin A.M."/>
            <person name="Chapman S.B."/>
            <person name="Gainer-Dewar J."/>
            <person name="Goldberg J."/>
            <person name="Griggs A."/>
            <person name="Gujja S."/>
            <person name="Hansen M."/>
            <person name="Howarth C."/>
            <person name="Imamovic A."/>
            <person name="Ireland A."/>
            <person name="Larimer J."/>
            <person name="McCowan C."/>
            <person name="Murphy C."/>
            <person name="Pearson M."/>
            <person name="Poon T.W."/>
            <person name="Priest M."/>
            <person name="Roberts A."/>
            <person name="Saif S."/>
            <person name="Shea T."/>
            <person name="Sisk P."/>
            <person name="Sykes S."/>
            <person name="Wortman J."/>
            <person name="Nusbaum C."/>
            <person name="Birren B."/>
        </authorList>
    </citation>
    <scope>NUCLEOTIDE SEQUENCE [LARGE SCALE GENOMIC DNA]</scope>
    <source>
        <strain evidence="13">WRAIR2</strain>
    </source>
</reference>
<feature type="transmembrane region" description="Helical" evidence="11">
    <location>
        <begin position="389"/>
        <end position="413"/>
    </location>
</feature>
<dbReference type="Pfam" id="PF02949">
    <property type="entry name" value="7tm_6"/>
    <property type="match status" value="1"/>
</dbReference>
<evidence type="ECO:0000256" key="1">
    <source>
        <dbReference type="ARBA" id="ARBA00004651"/>
    </source>
</evidence>
<evidence type="ECO:0000313" key="13">
    <source>
        <dbReference type="Proteomes" id="UP000075884"/>
    </source>
</evidence>
<feature type="transmembrane region" description="Helical" evidence="11">
    <location>
        <begin position="180"/>
        <end position="199"/>
    </location>
</feature>
<dbReference type="InterPro" id="IPR004117">
    <property type="entry name" value="7tm6_olfct_rcpt"/>
</dbReference>
<keyword evidence="9" id="KW-0807">Transducer</keyword>
<evidence type="ECO:0000256" key="2">
    <source>
        <dbReference type="ARBA" id="ARBA00022475"/>
    </source>
</evidence>
<feature type="transmembrane region" description="Helical" evidence="11">
    <location>
        <begin position="360"/>
        <end position="383"/>
    </location>
</feature>
<dbReference type="EnsemblMetazoa" id="ADIR006630-RA">
    <property type="protein sequence ID" value="ADIR006630-PA"/>
    <property type="gene ID" value="ADIR006630"/>
</dbReference>
<name>A0A182NG58_9DIPT</name>
<dbReference type="VEuPathDB" id="VectorBase:ADIR006630"/>
<evidence type="ECO:0000256" key="11">
    <source>
        <dbReference type="SAM" id="Phobius"/>
    </source>
</evidence>
<comment type="subcellular location">
    <subcellularLocation>
        <location evidence="1">Cell membrane</location>
        <topology evidence="1">Multi-pass membrane protein</topology>
    </subcellularLocation>
</comment>
<keyword evidence="13" id="KW-1185">Reference proteome</keyword>
<feature type="transmembrane region" description="Helical" evidence="11">
    <location>
        <begin position="234"/>
        <end position="254"/>
    </location>
</feature>
<keyword evidence="3" id="KW-0716">Sensory transduction</keyword>
<dbReference type="GO" id="GO:0004984">
    <property type="term" value="F:olfactory receptor activity"/>
    <property type="evidence" value="ECO:0007669"/>
    <property type="project" value="InterPro"/>
</dbReference>
<sequence length="502" mass="57319">MSLHDQSVKQWLPREPGRSSPAGKILVKEAPEMLAIAHWTGQIPRRPPLPDGVSVSQLIALGSRRKRSKVYWMIAKSEEEVSCSLSRNRFAGTFNHRSVMASLVKLLKDRVRSITADGQHVIVNGMEQFIGFFSWNLQHRVTWLKTVLIVFAVLYEISAIAAMLVASIRGSFTERSFTMSFVTLTGAMCIVMWVSLAVFRRDLAAAVAFLQQRQRSIHEQRPSRKALLNRVNRYLWLFYLQNIAQVFFWINLLWNCSPLAVFELPLLDMANVLLYPLAITLMSLMFIHTLMIVSMLLSGLTLEFYWLGQEFEQMFGACRSTAATAQRRYWDALERRIGSCVTEHQRLLAQISTLRNNLKFYMLLNLVVDFSLITFAGCQMVILSGGDQHLYSILAALTACLNMLNFGGLCDLLKIQVYAIKFRLFSSQWTDYLRPVSGPLYNRCRRIRSSTLIVMTRTEHELRISCGSVYDMSLATCWAVLQFSYSAFTLLLSFIETAPRGH</sequence>
<dbReference type="PANTHER" id="PTHR21137">
    <property type="entry name" value="ODORANT RECEPTOR"/>
    <property type="match status" value="1"/>
</dbReference>
<feature type="transmembrane region" description="Helical" evidence="11">
    <location>
        <begin position="274"/>
        <end position="297"/>
    </location>
</feature>
<keyword evidence="7 11" id="KW-0472">Membrane</keyword>
<dbReference type="GO" id="GO:0005549">
    <property type="term" value="F:odorant binding"/>
    <property type="evidence" value="ECO:0007669"/>
    <property type="project" value="InterPro"/>
</dbReference>
<evidence type="ECO:0000256" key="7">
    <source>
        <dbReference type="ARBA" id="ARBA00023136"/>
    </source>
</evidence>
<dbReference type="PANTHER" id="PTHR21137:SF35">
    <property type="entry name" value="ODORANT RECEPTOR 19A-RELATED"/>
    <property type="match status" value="1"/>
</dbReference>
<dbReference type="STRING" id="7168.A0A182NG58"/>
<dbReference type="GO" id="GO:0005886">
    <property type="term" value="C:plasma membrane"/>
    <property type="evidence" value="ECO:0007669"/>
    <property type="project" value="UniProtKB-SubCell"/>
</dbReference>
<feature type="region of interest" description="Disordered" evidence="10">
    <location>
        <begin position="1"/>
        <end position="23"/>
    </location>
</feature>
<evidence type="ECO:0000256" key="10">
    <source>
        <dbReference type="SAM" id="MobiDB-lite"/>
    </source>
</evidence>
<keyword evidence="8" id="KW-0675">Receptor</keyword>
<organism evidence="12 13">
    <name type="scientific">Anopheles dirus</name>
    <dbReference type="NCBI Taxonomy" id="7168"/>
    <lineage>
        <taxon>Eukaryota</taxon>
        <taxon>Metazoa</taxon>
        <taxon>Ecdysozoa</taxon>
        <taxon>Arthropoda</taxon>
        <taxon>Hexapoda</taxon>
        <taxon>Insecta</taxon>
        <taxon>Pterygota</taxon>
        <taxon>Neoptera</taxon>
        <taxon>Endopterygota</taxon>
        <taxon>Diptera</taxon>
        <taxon>Nematocera</taxon>
        <taxon>Culicoidea</taxon>
        <taxon>Culicidae</taxon>
        <taxon>Anophelinae</taxon>
        <taxon>Anopheles</taxon>
    </lineage>
</organism>